<keyword evidence="2" id="KW-1185">Reference proteome</keyword>
<dbReference type="RefSeq" id="WP_092781917.1">
    <property type="nucleotide sequence ID" value="NZ_FNAP01000001.1"/>
</dbReference>
<dbReference type="AlphaFoldDB" id="A0A1G6XVC3"/>
<dbReference type="EMBL" id="FNAP01000001">
    <property type="protein sequence ID" value="SDD82119.1"/>
    <property type="molecule type" value="Genomic_DNA"/>
</dbReference>
<reference evidence="1 2" key="1">
    <citation type="submission" date="2016-10" db="EMBL/GenBank/DDBJ databases">
        <authorList>
            <person name="de Groot N.N."/>
        </authorList>
    </citation>
    <scope>NUCLEOTIDE SEQUENCE [LARGE SCALE GENOMIC DNA]</scope>
    <source>
        <strain evidence="1 2">ATCC 700224</strain>
    </source>
</reference>
<protein>
    <submittedName>
        <fullName evidence="1">Uncharacterized protein</fullName>
    </submittedName>
</protein>
<dbReference type="Proteomes" id="UP000199412">
    <property type="component" value="Unassembled WGS sequence"/>
</dbReference>
<organism evidence="1 2">
    <name type="scientific">Rhodospira trueperi</name>
    <dbReference type="NCBI Taxonomy" id="69960"/>
    <lineage>
        <taxon>Bacteria</taxon>
        <taxon>Pseudomonadati</taxon>
        <taxon>Pseudomonadota</taxon>
        <taxon>Alphaproteobacteria</taxon>
        <taxon>Rhodospirillales</taxon>
        <taxon>Rhodospirillaceae</taxon>
        <taxon>Rhodospira</taxon>
    </lineage>
</organism>
<evidence type="ECO:0000313" key="1">
    <source>
        <dbReference type="EMBL" id="SDD82119.1"/>
    </source>
</evidence>
<name>A0A1G6XVC3_9PROT</name>
<dbReference type="STRING" id="69960.SAMN05421720_101652"/>
<gene>
    <name evidence="1" type="ORF">SAMN05421720_101652</name>
</gene>
<evidence type="ECO:0000313" key="2">
    <source>
        <dbReference type="Proteomes" id="UP000199412"/>
    </source>
</evidence>
<accession>A0A1G6XVC3</accession>
<proteinExistence type="predicted"/>
<sequence length="585" mass="60870">MPVFVDSSPDKPTATDGVTAERTGGLRALQFNGGVTADDLRDAVKDLELNHDLDLLDIVVAQGRMEARRDLTLPANALVDRASVVVTARSSALTAARAVAQLRLGPPPPGYEDLADGALIVDLGVPRTVTAIAVPESFGIHQVRTWTGTGFGPLPAFPSPLPDPLEESDYGSTIVLPAEVRTERLEITYSGGDDGQNLMDRAVLALPDAPANLQLAIEGSGIVWREQGIVTPGPDEEITTTGWNSEGKRRVDLTAALGARLGNPRSADPVTLVLVLTSSSPGALAISALESETRRIRRCTLAGQSGEVVSFSNAGRVVQALTGPDLPTDATVSEIRFTASASPRPPRTLPPVGPEASDKVALTLDPDHAVLVRLPVTSGLEHFEALSVAATGGPEGAEIRALLWDSRVDAEERVSESMISVPTAPLEAPATDPASLEAGAQAWAWLSLTFPEPVPLPPDRPLWAAILCSRGAATLAMTDTTAATEAGRVRVGPATGPFQALPALFDREGYAGLRARIRMIGTAPAEAPLDPLAIGWPAAATVLPTKKGTRVILSGAAVAGGPALDLVALTPMTLTLTDIDVVSDS</sequence>